<protein>
    <recommendedName>
        <fullName evidence="3">DUF2783 domain-containing protein</fullName>
    </recommendedName>
</protein>
<comment type="caution">
    <text evidence="1">The sequence shown here is derived from an EMBL/GenBank/DDBJ whole genome shotgun (WGS) entry which is preliminary data.</text>
</comment>
<dbReference type="Proteomes" id="UP001161391">
    <property type="component" value="Unassembled WGS sequence"/>
</dbReference>
<evidence type="ECO:0000313" key="2">
    <source>
        <dbReference type="Proteomes" id="UP001161391"/>
    </source>
</evidence>
<evidence type="ECO:0000313" key="1">
    <source>
        <dbReference type="EMBL" id="GLQ22895.1"/>
    </source>
</evidence>
<sequence length="60" mass="6387">MASNKTDTTLDILNSMEEREILAYLVAHALELSEMALNAGQPQASALLTLAASNLRKDAG</sequence>
<reference evidence="1" key="1">
    <citation type="journal article" date="2014" name="Int. J. Syst. Evol. Microbiol.">
        <title>Complete genome of a new Firmicutes species belonging to the dominant human colonic microbiota ('Ruminococcus bicirculans') reveals two chromosomes and a selective capacity to utilize plant glucans.</title>
        <authorList>
            <consortium name="NISC Comparative Sequencing Program"/>
            <person name="Wegmann U."/>
            <person name="Louis P."/>
            <person name="Goesmann A."/>
            <person name="Henrissat B."/>
            <person name="Duncan S.H."/>
            <person name="Flint H.J."/>
        </authorList>
    </citation>
    <scope>NUCLEOTIDE SEQUENCE</scope>
    <source>
        <strain evidence="1">NBRC 108219</strain>
    </source>
</reference>
<reference evidence="1" key="2">
    <citation type="submission" date="2023-01" db="EMBL/GenBank/DDBJ databases">
        <title>Draft genome sequence of Algimonas ampicilliniresistens strain NBRC 108219.</title>
        <authorList>
            <person name="Sun Q."/>
            <person name="Mori K."/>
        </authorList>
    </citation>
    <scope>NUCLEOTIDE SEQUENCE</scope>
    <source>
        <strain evidence="1">NBRC 108219</strain>
    </source>
</reference>
<accession>A0ABQ5V8A5</accession>
<organism evidence="1 2">
    <name type="scientific">Algimonas ampicilliniresistens</name>
    <dbReference type="NCBI Taxonomy" id="1298735"/>
    <lineage>
        <taxon>Bacteria</taxon>
        <taxon>Pseudomonadati</taxon>
        <taxon>Pseudomonadota</taxon>
        <taxon>Alphaproteobacteria</taxon>
        <taxon>Maricaulales</taxon>
        <taxon>Robiginitomaculaceae</taxon>
        <taxon>Algimonas</taxon>
    </lineage>
</organism>
<dbReference type="EMBL" id="BSNK01000001">
    <property type="protein sequence ID" value="GLQ22895.1"/>
    <property type="molecule type" value="Genomic_DNA"/>
</dbReference>
<name>A0ABQ5V8A5_9PROT</name>
<dbReference type="RefSeq" id="WP_284387740.1">
    <property type="nucleotide sequence ID" value="NZ_BSNK01000001.1"/>
</dbReference>
<evidence type="ECO:0008006" key="3">
    <source>
        <dbReference type="Google" id="ProtNLM"/>
    </source>
</evidence>
<keyword evidence="2" id="KW-1185">Reference proteome</keyword>
<gene>
    <name evidence="1" type="ORF">GCM10007853_07690</name>
</gene>
<proteinExistence type="predicted"/>